<dbReference type="InterPro" id="IPR036291">
    <property type="entry name" value="NAD(P)-bd_dom_sf"/>
</dbReference>
<evidence type="ECO:0000313" key="4">
    <source>
        <dbReference type="Proteomes" id="UP000620075"/>
    </source>
</evidence>
<reference evidence="3 4" key="1">
    <citation type="submission" date="2020-10" db="EMBL/GenBank/DDBJ databases">
        <title>Ca. Dormibacterota MAGs.</title>
        <authorList>
            <person name="Montgomery K."/>
        </authorList>
    </citation>
    <scope>NUCLEOTIDE SEQUENCE [LARGE SCALE GENOMIC DNA]</scope>
    <source>
        <strain evidence="3">SC8811_S16_3</strain>
    </source>
</reference>
<dbReference type="PANTHER" id="PTHR42879:SF6">
    <property type="entry name" value="NADPH-DEPENDENT REDUCTASE BACG"/>
    <property type="match status" value="1"/>
</dbReference>
<gene>
    <name evidence="3" type="ORF">JF888_14430</name>
</gene>
<evidence type="ECO:0000256" key="1">
    <source>
        <dbReference type="ARBA" id="ARBA00006484"/>
    </source>
</evidence>
<dbReference type="PANTHER" id="PTHR42879">
    <property type="entry name" value="3-OXOACYL-(ACYL-CARRIER-PROTEIN) REDUCTASE"/>
    <property type="match status" value="1"/>
</dbReference>
<protein>
    <submittedName>
        <fullName evidence="3">SDR family oxidoreductase</fullName>
    </submittedName>
</protein>
<accession>A0A934K9N4</accession>
<dbReference type="RefSeq" id="WP_338181873.1">
    <property type="nucleotide sequence ID" value="NZ_JAEKNQ010000057.1"/>
</dbReference>
<evidence type="ECO:0000313" key="3">
    <source>
        <dbReference type="EMBL" id="MBJ7604361.1"/>
    </source>
</evidence>
<dbReference type="PRINTS" id="PR00081">
    <property type="entry name" value="GDHRDH"/>
</dbReference>
<dbReference type="Gene3D" id="3.40.50.720">
    <property type="entry name" value="NAD(P)-binding Rossmann-like Domain"/>
    <property type="match status" value="1"/>
</dbReference>
<name>A0A934K9N4_9BACT</name>
<evidence type="ECO:0000256" key="2">
    <source>
        <dbReference type="ARBA" id="ARBA00023002"/>
    </source>
</evidence>
<comment type="caution">
    <text evidence="3">The sequence shown here is derived from an EMBL/GenBank/DDBJ whole genome shotgun (WGS) entry which is preliminary data.</text>
</comment>
<dbReference type="InterPro" id="IPR002347">
    <property type="entry name" value="SDR_fam"/>
</dbReference>
<dbReference type="GO" id="GO:0016491">
    <property type="term" value="F:oxidoreductase activity"/>
    <property type="evidence" value="ECO:0007669"/>
    <property type="project" value="UniProtKB-KW"/>
</dbReference>
<dbReference type="EMBL" id="JAEKNQ010000057">
    <property type="protein sequence ID" value="MBJ7604361.1"/>
    <property type="molecule type" value="Genomic_DNA"/>
</dbReference>
<dbReference type="SUPFAM" id="SSF51735">
    <property type="entry name" value="NAD(P)-binding Rossmann-fold domains"/>
    <property type="match status" value="1"/>
</dbReference>
<dbReference type="Pfam" id="PF13561">
    <property type="entry name" value="adh_short_C2"/>
    <property type="match status" value="1"/>
</dbReference>
<keyword evidence="2" id="KW-0560">Oxidoreductase</keyword>
<sequence length="247" mass="25665">MDLGLNGVRALVTAASKGLGRACAAALAHEGARVFLVSRDDALLARVEREIGAAGHLALDLSRPENPARAVQATVDALGGLDILICNAGGPPAGTFQSTPLEDWDKGYQLTLMSAVRLTEAALPHLKQSGRGRIINVTSTSVRQPIPNLVLSNAFRSAVTAAAKTLSMEVAGDNVTVNNLAPGTIMTDRAKQLYGDNIPEVEKTIPMGRLGTPEEYGAVCAFLCSLQAGYVTGQTLGVDGGLLKGVH</sequence>
<dbReference type="AlphaFoldDB" id="A0A934K9N4"/>
<dbReference type="FunFam" id="3.40.50.720:FF:000084">
    <property type="entry name" value="Short-chain dehydrogenase reductase"/>
    <property type="match status" value="1"/>
</dbReference>
<dbReference type="Proteomes" id="UP000620075">
    <property type="component" value="Unassembled WGS sequence"/>
</dbReference>
<proteinExistence type="inferred from homology"/>
<dbReference type="CDD" id="cd05344">
    <property type="entry name" value="BKR_like_SDR_like"/>
    <property type="match status" value="1"/>
</dbReference>
<dbReference type="InterPro" id="IPR050259">
    <property type="entry name" value="SDR"/>
</dbReference>
<organism evidence="3 4">
    <name type="scientific">Candidatus Dormiibacter inghamiae</name>
    <dbReference type="NCBI Taxonomy" id="3127013"/>
    <lineage>
        <taxon>Bacteria</taxon>
        <taxon>Bacillati</taxon>
        <taxon>Candidatus Dormiibacterota</taxon>
        <taxon>Candidatus Dormibacteria</taxon>
        <taxon>Candidatus Dormibacterales</taxon>
        <taxon>Candidatus Dormibacteraceae</taxon>
        <taxon>Candidatus Dormiibacter</taxon>
    </lineage>
</organism>
<comment type="similarity">
    <text evidence="1">Belongs to the short-chain dehydrogenases/reductases (SDR) family.</text>
</comment>